<dbReference type="PATRIC" id="fig|1217988.3.peg.2581"/>
<proteinExistence type="predicted"/>
<comment type="caution">
    <text evidence="1">The sequence shown here is derived from an EMBL/GenBank/DDBJ whole genome shotgun (WGS) entry which is preliminary data.</text>
</comment>
<organism evidence="1 2">
    <name type="scientific">Acinetobacter schindleri CIP 107287</name>
    <dbReference type="NCBI Taxonomy" id="1217988"/>
    <lineage>
        <taxon>Bacteria</taxon>
        <taxon>Pseudomonadati</taxon>
        <taxon>Pseudomonadota</taxon>
        <taxon>Gammaproteobacteria</taxon>
        <taxon>Moraxellales</taxon>
        <taxon>Moraxellaceae</taxon>
        <taxon>Acinetobacter</taxon>
    </lineage>
</organism>
<name>N9ABV9_9GAMM</name>
<dbReference type="AlphaFoldDB" id="N9ABV9"/>
<dbReference type="HOGENOM" id="CLU_136143_0_0_6"/>
<sequence>MVSRNVSAILYMLYAMLMKIIKNEDNLMMVNIQPQDWLKIRNVFADAQRAAMHCSVSTITSDGFPTSSPIGTLFLHEYKPTGFFFDRYCTSLKQNLPHSSKACIQAVNSSQSFWLKSLMSGKFSSYPGVRLYAEISELRPATETELELVHRRIKLLRWTKGSRLIWSDFSHVRDFQAHGFKWVEYPQMMPDT</sequence>
<gene>
    <name evidence="1" type="ORF">F955_02673</name>
</gene>
<dbReference type="EMBL" id="APPQ01000029">
    <property type="protein sequence ID" value="ENV43589.1"/>
    <property type="molecule type" value="Genomic_DNA"/>
</dbReference>
<evidence type="ECO:0000313" key="1">
    <source>
        <dbReference type="EMBL" id="ENV43589.1"/>
    </source>
</evidence>
<dbReference type="Proteomes" id="UP000018440">
    <property type="component" value="Unassembled WGS sequence"/>
</dbReference>
<protein>
    <recommendedName>
        <fullName evidence="3">Pyridoxamine 5'-phosphate oxidase putative domain-containing protein</fullName>
    </recommendedName>
</protein>
<evidence type="ECO:0008006" key="3">
    <source>
        <dbReference type="Google" id="ProtNLM"/>
    </source>
</evidence>
<accession>N9ABV9</accession>
<dbReference type="SUPFAM" id="SSF50475">
    <property type="entry name" value="FMN-binding split barrel"/>
    <property type="match status" value="1"/>
</dbReference>
<reference evidence="1 2" key="1">
    <citation type="submission" date="2013-02" db="EMBL/GenBank/DDBJ databases">
        <title>The Genome Sequence of Acinetobacter schindleri CIP 107287.</title>
        <authorList>
            <consortium name="The Broad Institute Genome Sequencing Platform"/>
            <consortium name="The Broad Institute Genome Sequencing Center for Infectious Disease"/>
            <person name="Cerqueira G."/>
            <person name="Feldgarden M."/>
            <person name="Courvalin P."/>
            <person name="Perichon B."/>
            <person name="Grillot-Courvalin C."/>
            <person name="Clermont D."/>
            <person name="Rocha E."/>
            <person name="Yoon E.-J."/>
            <person name="Nemec A."/>
            <person name="Walker B."/>
            <person name="Young S.K."/>
            <person name="Zeng Q."/>
            <person name="Gargeya S."/>
            <person name="Fitzgerald M."/>
            <person name="Haas B."/>
            <person name="Abouelleil A."/>
            <person name="Alvarado L."/>
            <person name="Arachchi H.M."/>
            <person name="Berlin A.M."/>
            <person name="Chapman S.B."/>
            <person name="Dewar J."/>
            <person name="Goldberg J."/>
            <person name="Griggs A."/>
            <person name="Gujja S."/>
            <person name="Hansen M."/>
            <person name="Howarth C."/>
            <person name="Imamovic A."/>
            <person name="Larimer J."/>
            <person name="McCowan C."/>
            <person name="Murphy C."/>
            <person name="Neiman D."/>
            <person name="Pearson M."/>
            <person name="Priest M."/>
            <person name="Roberts A."/>
            <person name="Saif S."/>
            <person name="Shea T."/>
            <person name="Sisk P."/>
            <person name="Sykes S."/>
            <person name="Wortman J."/>
            <person name="Nusbaum C."/>
            <person name="Birren B."/>
        </authorList>
    </citation>
    <scope>NUCLEOTIDE SEQUENCE [LARGE SCALE GENOMIC DNA]</scope>
    <source>
        <strain evidence="1 2">CIP 107287</strain>
    </source>
</reference>
<evidence type="ECO:0000313" key="2">
    <source>
        <dbReference type="Proteomes" id="UP000018440"/>
    </source>
</evidence>